<dbReference type="InterPro" id="IPR018490">
    <property type="entry name" value="cNMP-bd_dom_sf"/>
</dbReference>
<dbReference type="Pfam" id="PF00617">
    <property type="entry name" value="RasGEF"/>
    <property type="match status" value="1"/>
</dbReference>
<dbReference type="InterPro" id="IPR019804">
    <property type="entry name" value="Ras_G-nucl-exch_fac_CS"/>
</dbReference>
<dbReference type="SUPFAM" id="SSF48366">
    <property type="entry name" value="Ras GEF"/>
    <property type="match status" value="1"/>
</dbReference>
<keyword evidence="7" id="KW-1185">Reference proteome</keyword>
<dbReference type="PROSITE" id="PS50042">
    <property type="entry name" value="CNMP_BINDING_3"/>
    <property type="match status" value="2"/>
</dbReference>
<name>A0ABD2LLF5_9BILA</name>
<dbReference type="InterPro" id="IPR001895">
    <property type="entry name" value="RASGEF_cat_dom"/>
</dbReference>
<dbReference type="InterPro" id="IPR014710">
    <property type="entry name" value="RmlC-like_jellyroll"/>
</dbReference>
<dbReference type="PROSITE" id="PS00720">
    <property type="entry name" value="RASGEF"/>
    <property type="match status" value="1"/>
</dbReference>
<dbReference type="InterPro" id="IPR023578">
    <property type="entry name" value="Ras_GEF_dom_sf"/>
</dbReference>
<sequence>MDRLLFRARALPQLSALSDHQLRTLLAHSDSQPEGISPNVILFQRGESLSCWYLLLSGQIQLYLDHGSAVDYSQPSSSISQLKLIVPGTFFGELRNYADATHCCSAKVIQRADFVRIDHRHFMALYNKWAEQLQNCIMPMEDLVAEIEQNVVPNRKVTEEQKRKRLEWTPGKSEGERATGQRKRTPAEAKGSRERHLPRKATAEKLLFKLCSDHSTIDEQITRATSQLREALSGTDIGPVSGAELCDRLRVLFAQWLPDFRQSFSALMLQGICQTLLDRLLLVHVRTDHPLFRDSPSSFYRWSPPSCRGGSASPPPSDSLSLPLSVFLPPPFVPFLCRFALPTHSPKTVCSFYGIRLDKCFFHSSEDRTPEELELASEELSHIRAFGHLSRSMKQGLARIICCEYHEHAGTVIFREGDPGQSWFVVLRGTLEVKSSGKRHSLLHEGDDFGKLALLNSCEMNGNNQKKQQNNGNRTQRQSTVITAEDGCQLLRVDATKFSRLLSEMETNTVRLKEYMECDNGTNERTLDVLVLQRDAGGRHSLIAGLPSQILEYTLETRMDHLVTIVDESSVLSRLGPRSSATNFLQPAADSLLLDVLFSLPFWMPSNELCNMLKLYYNFGFSNSIEQNMQTIGGDPSEWSRTASTATKRRTVAFVSAWQMAIGHRFFLDSVANAFVEELFSSLLEDVRTAEETTEAMEFEETMRQMETLMEFREEFMRKLSRHPRVVLDKGKYADGAPAPDPILPRDLCIQPIHLVNASDHSKRSIILQLRMDKSAAEIAQMAANAFQTRHFVHLSPHINGDAHLQKGEQMMAENGQEKGEERAAGEDDEFVLVEMRPGGGEAVTRQFEPRECSVPTMLSPTEADQLFVAHRKELHKLSLPIESPLPLGSVPSLCLQLSPMRIAKAMALHHFKLLAATSASELLVQVVGREHFPPALAPSNLDVLLRRFLLVQSWASTEVLLANPADRLTILQTLIKLAELALQQKDLLSLLAITLGLSHLSVARLRSLWAQLPDMCRHQHFRSQFLLTPTRNHRNYRLLAQQLRPPFVPFVPAMVKELSFVHEGRNSRFADGLINFEKMHLIAKVLRSFVWAKGEEQRPRATEEANPMENAITQMTMGQTRTDEALIRNLHAVNDQRRLMRLSFAIYPQQQKEHL</sequence>
<dbReference type="InterPro" id="IPR000595">
    <property type="entry name" value="cNMP-bd_dom"/>
</dbReference>
<feature type="domain" description="Ras-GEF" evidence="4">
    <location>
        <begin position="899"/>
        <end position="1127"/>
    </location>
</feature>
<feature type="compositionally biased region" description="Basic and acidic residues" evidence="3">
    <location>
        <begin position="173"/>
        <end position="196"/>
    </location>
</feature>
<evidence type="ECO:0000256" key="3">
    <source>
        <dbReference type="SAM" id="MobiDB-lite"/>
    </source>
</evidence>
<keyword evidence="1 2" id="KW-0344">Guanine-nucleotide releasing factor</keyword>
<dbReference type="Gene3D" id="1.10.840.10">
    <property type="entry name" value="Ras guanine-nucleotide exchange factors catalytic domain"/>
    <property type="match status" value="1"/>
</dbReference>
<comment type="caution">
    <text evidence="6">The sequence shown here is derived from an EMBL/GenBank/DDBJ whole genome shotgun (WGS) entry which is preliminary data.</text>
</comment>
<dbReference type="Gene3D" id="1.20.870.10">
    <property type="entry name" value="Son of sevenless (SoS) protein Chain: S domain 1"/>
    <property type="match status" value="1"/>
</dbReference>
<evidence type="ECO:0000313" key="7">
    <source>
        <dbReference type="Proteomes" id="UP001620626"/>
    </source>
</evidence>
<evidence type="ECO:0008006" key="8">
    <source>
        <dbReference type="Google" id="ProtNLM"/>
    </source>
</evidence>
<dbReference type="Proteomes" id="UP001620626">
    <property type="component" value="Unassembled WGS sequence"/>
</dbReference>
<dbReference type="Pfam" id="PF00027">
    <property type="entry name" value="cNMP_binding"/>
    <property type="match status" value="2"/>
</dbReference>
<organism evidence="6 7">
    <name type="scientific">Heterodera trifolii</name>
    <dbReference type="NCBI Taxonomy" id="157864"/>
    <lineage>
        <taxon>Eukaryota</taxon>
        <taxon>Metazoa</taxon>
        <taxon>Ecdysozoa</taxon>
        <taxon>Nematoda</taxon>
        <taxon>Chromadorea</taxon>
        <taxon>Rhabditida</taxon>
        <taxon>Tylenchina</taxon>
        <taxon>Tylenchomorpha</taxon>
        <taxon>Tylenchoidea</taxon>
        <taxon>Heteroderidae</taxon>
        <taxon>Heteroderinae</taxon>
        <taxon>Heterodera</taxon>
    </lineage>
</organism>
<accession>A0ABD2LLF5</accession>
<dbReference type="AlphaFoldDB" id="A0ABD2LLF5"/>
<dbReference type="InterPro" id="IPR036964">
    <property type="entry name" value="RASGEF_cat_dom_sf"/>
</dbReference>
<evidence type="ECO:0000259" key="5">
    <source>
        <dbReference type="PROSITE" id="PS50042"/>
    </source>
</evidence>
<dbReference type="SMART" id="SM00147">
    <property type="entry name" value="RasGEF"/>
    <property type="match status" value="1"/>
</dbReference>
<dbReference type="PANTHER" id="PTHR23113">
    <property type="entry name" value="GUANINE NUCLEOTIDE EXCHANGE FACTOR"/>
    <property type="match status" value="1"/>
</dbReference>
<evidence type="ECO:0000256" key="1">
    <source>
        <dbReference type="ARBA" id="ARBA00022658"/>
    </source>
</evidence>
<evidence type="ECO:0000313" key="6">
    <source>
        <dbReference type="EMBL" id="KAL3116063.1"/>
    </source>
</evidence>
<gene>
    <name evidence="6" type="ORF">niasHT_007363</name>
</gene>
<evidence type="ECO:0000259" key="4">
    <source>
        <dbReference type="PROSITE" id="PS50009"/>
    </source>
</evidence>
<protein>
    <recommendedName>
        <fullName evidence="8">Rap guanine nucleotide exchange factor</fullName>
    </recommendedName>
</protein>
<dbReference type="GO" id="GO:0005085">
    <property type="term" value="F:guanyl-nucleotide exchange factor activity"/>
    <property type="evidence" value="ECO:0007669"/>
    <property type="project" value="UniProtKB-KW"/>
</dbReference>
<dbReference type="CDD" id="cd00038">
    <property type="entry name" value="CAP_ED"/>
    <property type="match status" value="2"/>
</dbReference>
<dbReference type="PANTHER" id="PTHR23113:SF327">
    <property type="entry name" value="EXCHANGE PROTEIN DIRECTLY ACTIVATED BY CAMP, ISOFORM E"/>
    <property type="match status" value="1"/>
</dbReference>
<dbReference type="EMBL" id="JBICBT010000362">
    <property type="protein sequence ID" value="KAL3116063.1"/>
    <property type="molecule type" value="Genomic_DNA"/>
</dbReference>
<reference evidence="6 7" key="1">
    <citation type="submission" date="2024-10" db="EMBL/GenBank/DDBJ databases">
        <authorList>
            <person name="Kim D."/>
        </authorList>
    </citation>
    <scope>NUCLEOTIDE SEQUENCE [LARGE SCALE GENOMIC DNA]</scope>
    <source>
        <strain evidence="6">BH-2024</strain>
    </source>
</reference>
<feature type="domain" description="Cyclic nucleotide-binding" evidence="5">
    <location>
        <begin position="385"/>
        <end position="502"/>
    </location>
</feature>
<dbReference type="SMART" id="SM00100">
    <property type="entry name" value="cNMP"/>
    <property type="match status" value="2"/>
</dbReference>
<dbReference type="InterPro" id="IPR008937">
    <property type="entry name" value="Ras-like_GEF"/>
</dbReference>
<dbReference type="PROSITE" id="PS50009">
    <property type="entry name" value="RASGEF_CAT"/>
    <property type="match status" value="1"/>
</dbReference>
<dbReference type="Gene3D" id="2.60.120.10">
    <property type="entry name" value="Jelly Rolls"/>
    <property type="match status" value="2"/>
</dbReference>
<feature type="domain" description="Cyclic nucleotide-binding" evidence="5">
    <location>
        <begin position="13"/>
        <end position="125"/>
    </location>
</feature>
<proteinExistence type="predicted"/>
<feature type="region of interest" description="Disordered" evidence="3">
    <location>
        <begin position="159"/>
        <end position="196"/>
    </location>
</feature>
<dbReference type="SUPFAM" id="SSF51206">
    <property type="entry name" value="cAMP-binding domain-like"/>
    <property type="match status" value="2"/>
</dbReference>
<evidence type="ECO:0000256" key="2">
    <source>
        <dbReference type="PROSITE-ProRule" id="PRU00168"/>
    </source>
</evidence>